<dbReference type="EC" id="2.7.13.3" evidence="3"/>
<dbReference type="GeneID" id="83256700"/>
<dbReference type="Pfam" id="PF02518">
    <property type="entry name" value="HATPase_c"/>
    <property type="match status" value="1"/>
</dbReference>
<dbReference type="PANTHER" id="PTHR45528">
    <property type="entry name" value="SENSOR HISTIDINE KINASE CPXA"/>
    <property type="match status" value="1"/>
</dbReference>
<dbReference type="PANTHER" id="PTHR45528:SF1">
    <property type="entry name" value="SENSOR HISTIDINE KINASE CPXA"/>
    <property type="match status" value="1"/>
</dbReference>
<dbReference type="GO" id="GO:0005886">
    <property type="term" value="C:plasma membrane"/>
    <property type="evidence" value="ECO:0007669"/>
    <property type="project" value="UniProtKB-SubCell"/>
</dbReference>
<dbReference type="CDD" id="cd06225">
    <property type="entry name" value="HAMP"/>
    <property type="match status" value="1"/>
</dbReference>
<keyword evidence="10 17" id="KW-0067">ATP-binding</keyword>
<dbReference type="SMART" id="SM00304">
    <property type="entry name" value="HAMP"/>
    <property type="match status" value="1"/>
</dbReference>
<accession>A0AAW7Z3Q5</accession>
<evidence type="ECO:0000256" key="3">
    <source>
        <dbReference type="ARBA" id="ARBA00012438"/>
    </source>
</evidence>
<dbReference type="Gene3D" id="1.10.8.500">
    <property type="entry name" value="HAMP domain in histidine kinase"/>
    <property type="match status" value="1"/>
</dbReference>
<dbReference type="PROSITE" id="PS50109">
    <property type="entry name" value="HIS_KIN"/>
    <property type="match status" value="1"/>
</dbReference>
<comment type="catalytic activity">
    <reaction evidence="1">
        <text>ATP + protein L-histidine = ADP + protein N-phospho-L-histidine.</text>
        <dbReference type="EC" id="2.7.13.3"/>
    </reaction>
</comment>
<evidence type="ECO:0000259" key="16">
    <source>
        <dbReference type="PROSITE" id="PS50885"/>
    </source>
</evidence>
<feature type="transmembrane region" description="Helical" evidence="14">
    <location>
        <begin position="163"/>
        <end position="182"/>
    </location>
</feature>
<evidence type="ECO:0000259" key="15">
    <source>
        <dbReference type="PROSITE" id="PS50109"/>
    </source>
</evidence>
<reference evidence="17" key="1">
    <citation type="submission" date="2023-07" db="EMBL/GenBank/DDBJ databases">
        <title>Genome content predicts the carbon catabolic preferences of heterotrophic bacteria.</title>
        <authorList>
            <person name="Gralka M."/>
        </authorList>
    </citation>
    <scope>NUCLEOTIDE SEQUENCE</scope>
    <source>
        <strain evidence="17">F2M12</strain>
    </source>
</reference>
<evidence type="ECO:0000256" key="4">
    <source>
        <dbReference type="ARBA" id="ARBA00022475"/>
    </source>
</evidence>
<dbReference type="InterPro" id="IPR003594">
    <property type="entry name" value="HATPase_dom"/>
</dbReference>
<feature type="domain" description="Histidine kinase" evidence="15">
    <location>
        <begin position="245"/>
        <end position="453"/>
    </location>
</feature>
<keyword evidence="9" id="KW-0418">Kinase</keyword>
<dbReference type="InterPro" id="IPR003660">
    <property type="entry name" value="HAMP_dom"/>
</dbReference>
<protein>
    <recommendedName>
        <fullName evidence="3">histidine kinase</fullName>
        <ecNumber evidence="3">2.7.13.3</ecNumber>
    </recommendedName>
</protein>
<evidence type="ECO:0000256" key="14">
    <source>
        <dbReference type="SAM" id="Phobius"/>
    </source>
</evidence>
<dbReference type="RefSeq" id="WP_061996929.1">
    <property type="nucleotide sequence ID" value="NZ_CAXIBE010000041.1"/>
</dbReference>
<comment type="caution">
    <text evidence="17">The sequence shown here is derived from an EMBL/GenBank/DDBJ whole genome shotgun (WGS) entry which is preliminary data.</text>
</comment>
<evidence type="ECO:0000256" key="11">
    <source>
        <dbReference type="ARBA" id="ARBA00022989"/>
    </source>
</evidence>
<evidence type="ECO:0000256" key="13">
    <source>
        <dbReference type="ARBA" id="ARBA00023136"/>
    </source>
</evidence>
<evidence type="ECO:0000256" key="12">
    <source>
        <dbReference type="ARBA" id="ARBA00023012"/>
    </source>
</evidence>
<evidence type="ECO:0000313" key="17">
    <source>
        <dbReference type="EMBL" id="MDO6578058.1"/>
    </source>
</evidence>
<dbReference type="AlphaFoldDB" id="A0AAW7Z3Q5"/>
<keyword evidence="5" id="KW-0597">Phosphoprotein</keyword>
<dbReference type="GO" id="GO:0000155">
    <property type="term" value="F:phosphorelay sensor kinase activity"/>
    <property type="evidence" value="ECO:0007669"/>
    <property type="project" value="InterPro"/>
</dbReference>
<keyword evidence="13 14" id="KW-0472">Membrane</keyword>
<comment type="subcellular location">
    <subcellularLocation>
        <location evidence="2">Cell membrane</location>
        <topology evidence="2">Multi-pass membrane protein</topology>
    </subcellularLocation>
</comment>
<organism evidence="17 18">
    <name type="scientific">Alteromonas stellipolaris</name>
    <dbReference type="NCBI Taxonomy" id="233316"/>
    <lineage>
        <taxon>Bacteria</taxon>
        <taxon>Pseudomonadati</taxon>
        <taxon>Pseudomonadota</taxon>
        <taxon>Gammaproteobacteria</taxon>
        <taxon>Alteromonadales</taxon>
        <taxon>Alteromonadaceae</taxon>
        <taxon>Alteromonas/Salinimonas group</taxon>
        <taxon>Alteromonas</taxon>
    </lineage>
</organism>
<keyword evidence="8" id="KW-0547">Nucleotide-binding</keyword>
<feature type="domain" description="HAMP" evidence="16">
    <location>
        <begin position="183"/>
        <end position="237"/>
    </location>
</feature>
<dbReference type="InterPro" id="IPR005467">
    <property type="entry name" value="His_kinase_dom"/>
</dbReference>
<sequence>MTFLRKINPARAIMGRLFLWFWATFIVTAVLAVWGSRFFFEELQVNSATPKELQQLERVLSGITSDRAMQAPLRAVLDRNGRAGRGRAIAVDVDSGRVIAAGGPPLREDDRRDVQRIIDQKVPITLNRGALKITGPMFFERDGKRFALFSAKLEAPGENSPPFVLFLCIAIVTTFILSWLFAKSLTRPILQIQKSARLLSNGNWETRINNTDKRQDELGQLGRDFNSMANQLEKMWSGQKRLLADISHELRSPLARLQMALGLAHQQNVDPASLARIEREAERMEALVTQLLELSRAENGVTNFSSYSLSLLFRDIFTDGQFEAANSNKALDIDEIPKLTVLVDQVLLCRAVENVLRNAIRHSAYLTTVEFTVTETEWSVTICDDGEGLSSEECERVFAPFYRATLARERASGGVGLGLSIAKAAVELHHGKIKAVTREEGGLSVTLSFPRKLENA</sequence>
<dbReference type="PROSITE" id="PS50885">
    <property type="entry name" value="HAMP"/>
    <property type="match status" value="1"/>
</dbReference>
<evidence type="ECO:0000256" key="7">
    <source>
        <dbReference type="ARBA" id="ARBA00022692"/>
    </source>
</evidence>
<dbReference type="SUPFAM" id="SSF158472">
    <property type="entry name" value="HAMP domain-like"/>
    <property type="match status" value="1"/>
</dbReference>
<evidence type="ECO:0000256" key="2">
    <source>
        <dbReference type="ARBA" id="ARBA00004651"/>
    </source>
</evidence>
<dbReference type="SUPFAM" id="SSF55874">
    <property type="entry name" value="ATPase domain of HSP90 chaperone/DNA topoisomerase II/histidine kinase"/>
    <property type="match status" value="1"/>
</dbReference>
<keyword evidence="6" id="KW-0808">Transferase</keyword>
<keyword evidence="11 14" id="KW-1133">Transmembrane helix</keyword>
<dbReference type="Gene3D" id="3.30.565.10">
    <property type="entry name" value="Histidine kinase-like ATPase, C-terminal domain"/>
    <property type="match status" value="1"/>
</dbReference>
<dbReference type="SMART" id="SM00387">
    <property type="entry name" value="HATPase_c"/>
    <property type="match status" value="1"/>
</dbReference>
<dbReference type="InterPro" id="IPR003661">
    <property type="entry name" value="HisK_dim/P_dom"/>
</dbReference>
<evidence type="ECO:0000256" key="1">
    <source>
        <dbReference type="ARBA" id="ARBA00000085"/>
    </source>
</evidence>
<evidence type="ECO:0000256" key="10">
    <source>
        <dbReference type="ARBA" id="ARBA00022840"/>
    </source>
</evidence>
<keyword evidence="7 14" id="KW-0812">Transmembrane</keyword>
<dbReference type="InterPro" id="IPR004358">
    <property type="entry name" value="Sig_transdc_His_kin-like_C"/>
</dbReference>
<keyword evidence="4" id="KW-1003">Cell membrane</keyword>
<dbReference type="PRINTS" id="PR00344">
    <property type="entry name" value="BCTRLSENSOR"/>
</dbReference>
<name>A0AAW7Z3Q5_9ALTE</name>
<dbReference type="InterPro" id="IPR050398">
    <property type="entry name" value="HssS/ArlS-like"/>
</dbReference>
<dbReference type="Pfam" id="PF00672">
    <property type="entry name" value="HAMP"/>
    <property type="match status" value="1"/>
</dbReference>
<dbReference type="Gene3D" id="1.10.287.130">
    <property type="match status" value="1"/>
</dbReference>
<proteinExistence type="predicted"/>
<dbReference type="InterPro" id="IPR036890">
    <property type="entry name" value="HATPase_C_sf"/>
</dbReference>
<dbReference type="Proteomes" id="UP001170717">
    <property type="component" value="Unassembled WGS sequence"/>
</dbReference>
<evidence type="ECO:0000256" key="5">
    <source>
        <dbReference type="ARBA" id="ARBA00022553"/>
    </source>
</evidence>
<dbReference type="GO" id="GO:0005524">
    <property type="term" value="F:ATP binding"/>
    <property type="evidence" value="ECO:0007669"/>
    <property type="project" value="UniProtKB-KW"/>
</dbReference>
<evidence type="ECO:0000256" key="9">
    <source>
        <dbReference type="ARBA" id="ARBA00022777"/>
    </source>
</evidence>
<dbReference type="CDD" id="cd00082">
    <property type="entry name" value="HisKA"/>
    <property type="match status" value="1"/>
</dbReference>
<dbReference type="EMBL" id="JAUOQI010000007">
    <property type="protein sequence ID" value="MDO6578058.1"/>
    <property type="molecule type" value="Genomic_DNA"/>
</dbReference>
<evidence type="ECO:0000256" key="6">
    <source>
        <dbReference type="ARBA" id="ARBA00022679"/>
    </source>
</evidence>
<dbReference type="Pfam" id="PF00512">
    <property type="entry name" value="HisKA"/>
    <property type="match status" value="1"/>
</dbReference>
<gene>
    <name evidence="17" type="ORF">Q4527_11685</name>
</gene>
<evidence type="ECO:0000313" key="18">
    <source>
        <dbReference type="Proteomes" id="UP001170717"/>
    </source>
</evidence>
<dbReference type="InterPro" id="IPR036097">
    <property type="entry name" value="HisK_dim/P_sf"/>
</dbReference>
<keyword evidence="12" id="KW-0902">Two-component regulatory system</keyword>
<dbReference type="SMART" id="SM00388">
    <property type="entry name" value="HisKA"/>
    <property type="match status" value="1"/>
</dbReference>
<dbReference type="SUPFAM" id="SSF47384">
    <property type="entry name" value="Homodimeric domain of signal transducing histidine kinase"/>
    <property type="match status" value="1"/>
</dbReference>
<evidence type="ECO:0000256" key="8">
    <source>
        <dbReference type="ARBA" id="ARBA00022741"/>
    </source>
</evidence>